<feature type="binding site" evidence="4">
    <location>
        <position position="155"/>
    </location>
    <ligand>
        <name>molybdate</name>
        <dbReference type="ChEBI" id="CHEBI:36264"/>
    </ligand>
</feature>
<keyword evidence="4" id="KW-0500">Molybdenum</keyword>
<dbReference type="Proteomes" id="UP000001231">
    <property type="component" value="Chromosome"/>
</dbReference>
<feature type="chain" id="PRO_5002983732" evidence="5">
    <location>
        <begin position="19"/>
        <end position="239"/>
    </location>
</feature>
<feature type="signal peptide" evidence="5">
    <location>
        <begin position="1"/>
        <end position="18"/>
    </location>
</feature>
<dbReference type="HOGENOM" id="CLU_065520_1_0_6"/>
<evidence type="ECO:0000256" key="1">
    <source>
        <dbReference type="ARBA" id="ARBA00009175"/>
    </source>
</evidence>
<evidence type="ECO:0000256" key="3">
    <source>
        <dbReference type="ARBA" id="ARBA00022729"/>
    </source>
</evidence>
<reference evidence="6 7" key="1">
    <citation type="journal article" date="2009" name="Stand. Genomic Sci.">
        <title>Complete genome sequence of Kangiella koreensis type strain (SW-125).</title>
        <authorList>
            <person name="Han C."/>
            <person name="Sikorski J."/>
            <person name="Lapidus A."/>
            <person name="Nolan M."/>
            <person name="Glavina Del Rio T."/>
            <person name="Tice H."/>
            <person name="Cheng J.F."/>
            <person name="Lucas S."/>
            <person name="Chen F."/>
            <person name="Copeland A."/>
            <person name="Ivanova N."/>
            <person name="Mavromatis K."/>
            <person name="Ovchinnikova G."/>
            <person name="Pati A."/>
            <person name="Bruce D."/>
            <person name="Goodwin L."/>
            <person name="Pitluck S."/>
            <person name="Chen A."/>
            <person name="Palaniappan K."/>
            <person name="Land M."/>
            <person name="Hauser L."/>
            <person name="Chang Y.J."/>
            <person name="Jeffries C.D."/>
            <person name="Chain P."/>
            <person name="Saunders E."/>
            <person name="Brettin T."/>
            <person name="Goker M."/>
            <person name="Tindall B.J."/>
            <person name="Bristow J."/>
            <person name="Eisen J.A."/>
            <person name="Markowitz V."/>
            <person name="Hugenholtz P."/>
            <person name="Kyrpides N.C."/>
            <person name="Klenk H.P."/>
            <person name="Detter J.C."/>
        </authorList>
    </citation>
    <scope>NUCLEOTIDE SEQUENCE [LARGE SCALE GENOMIC DNA]</scope>
    <source>
        <strain evidence="7">DSM 16069 / KCTC 12182 / SW-125</strain>
    </source>
</reference>
<comment type="similarity">
    <text evidence="1">Belongs to the bacterial solute-binding protein ModA family.</text>
</comment>
<dbReference type="AlphaFoldDB" id="C7RBV8"/>
<dbReference type="PANTHER" id="PTHR30632">
    <property type="entry name" value="MOLYBDATE-BINDING PERIPLASMIC PROTEIN"/>
    <property type="match status" value="1"/>
</dbReference>
<dbReference type="RefSeq" id="WP_012801264.1">
    <property type="nucleotide sequence ID" value="NC_013166.1"/>
</dbReference>
<dbReference type="Gene3D" id="3.40.190.10">
    <property type="entry name" value="Periplasmic binding protein-like II"/>
    <property type="match status" value="2"/>
</dbReference>
<gene>
    <name evidence="6" type="ordered locus">Kkor_1337</name>
</gene>
<dbReference type="GO" id="GO:0015689">
    <property type="term" value="P:molybdate ion transport"/>
    <property type="evidence" value="ECO:0007669"/>
    <property type="project" value="InterPro"/>
</dbReference>
<protein>
    <submittedName>
        <fullName evidence="6">Molybdenum ABC transporter, periplasmic molybdate-binding protein</fullName>
    </submittedName>
</protein>
<proteinExistence type="inferred from homology"/>
<dbReference type="Pfam" id="PF13531">
    <property type="entry name" value="SBP_bac_11"/>
    <property type="match status" value="1"/>
</dbReference>
<dbReference type="OrthoDB" id="9785015at2"/>
<dbReference type="PIRSF" id="PIRSF004846">
    <property type="entry name" value="ModA"/>
    <property type="match status" value="1"/>
</dbReference>
<dbReference type="InterPro" id="IPR044084">
    <property type="entry name" value="AvModA-like_subst-bd"/>
</dbReference>
<evidence type="ECO:0000256" key="2">
    <source>
        <dbReference type="ARBA" id="ARBA00022723"/>
    </source>
</evidence>
<dbReference type="KEGG" id="kko:Kkor_1337"/>
<sequence length="239" mass="26519">MIRLATIFLALNTAAAQAETISVAVPANFLKPMQVIAERYELKSGNSIILHSGSSGQLYAQAINGAPFDVFLSADEERVDALLKDNRAEQAELYTCGKLAFYSQQHQITNIQELNQLTRIAIAKPNLAPYGKAAESTLSHIQQDFSAKLIYGQNVVATYQYAMHNAVDGSFVAYSNVLKPDSGYVWLVPKELYAPIKQKMAVLTSSKKQHSAQYLYRYILSDEIQSLISEMGYTHIKDC</sequence>
<dbReference type="CDD" id="cd13539">
    <property type="entry name" value="PBP2_AvModA"/>
    <property type="match status" value="1"/>
</dbReference>
<dbReference type="NCBIfam" id="TIGR01256">
    <property type="entry name" value="modA"/>
    <property type="match status" value="1"/>
</dbReference>
<feature type="binding site" evidence="4">
    <location>
        <position position="55"/>
    </location>
    <ligand>
        <name>molybdate</name>
        <dbReference type="ChEBI" id="CHEBI:36264"/>
    </ligand>
</feature>
<name>C7RBV8_KANKD</name>
<dbReference type="FunCoup" id="C7RBV8">
    <property type="interactions" value="173"/>
</dbReference>
<evidence type="ECO:0000313" key="7">
    <source>
        <dbReference type="Proteomes" id="UP000001231"/>
    </source>
</evidence>
<evidence type="ECO:0000256" key="5">
    <source>
        <dbReference type="SAM" id="SignalP"/>
    </source>
</evidence>
<dbReference type="InParanoid" id="C7RBV8"/>
<evidence type="ECO:0000313" key="6">
    <source>
        <dbReference type="EMBL" id="ACV26750.1"/>
    </source>
</evidence>
<keyword evidence="7" id="KW-1185">Reference proteome</keyword>
<dbReference type="SUPFAM" id="SSF53850">
    <property type="entry name" value="Periplasmic binding protein-like II"/>
    <property type="match status" value="1"/>
</dbReference>
<dbReference type="STRING" id="523791.Kkor_1337"/>
<dbReference type="EMBL" id="CP001707">
    <property type="protein sequence ID" value="ACV26750.1"/>
    <property type="molecule type" value="Genomic_DNA"/>
</dbReference>
<keyword evidence="2 4" id="KW-0479">Metal-binding</keyword>
<evidence type="ECO:0000256" key="4">
    <source>
        <dbReference type="PIRSR" id="PIRSR004846-1"/>
    </source>
</evidence>
<accession>C7RBV8</accession>
<dbReference type="eggNOG" id="COG0725">
    <property type="taxonomic scope" value="Bacteria"/>
</dbReference>
<dbReference type="GO" id="GO:0046872">
    <property type="term" value="F:metal ion binding"/>
    <property type="evidence" value="ECO:0007669"/>
    <property type="project" value="UniProtKB-KW"/>
</dbReference>
<organism evidence="6 7">
    <name type="scientific">Kangiella koreensis (strain DSM 16069 / JCM 12317 / KCTC 12182 / SW-125)</name>
    <dbReference type="NCBI Taxonomy" id="523791"/>
    <lineage>
        <taxon>Bacteria</taxon>
        <taxon>Pseudomonadati</taxon>
        <taxon>Pseudomonadota</taxon>
        <taxon>Gammaproteobacteria</taxon>
        <taxon>Kangiellales</taxon>
        <taxon>Kangiellaceae</taxon>
        <taxon>Kangiella</taxon>
    </lineage>
</organism>
<dbReference type="PANTHER" id="PTHR30632:SF14">
    <property type="entry name" value="TUNGSTATE_MOLYBDATE_CHROMATE-BINDING PROTEIN MODA"/>
    <property type="match status" value="1"/>
</dbReference>
<keyword evidence="3 5" id="KW-0732">Signal</keyword>
<dbReference type="GO" id="GO:0030973">
    <property type="term" value="F:molybdate ion binding"/>
    <property type="evidence" value="ECO:0007669"/>
    <property type="project" value="InterPro"/>
</dbReference>
<dbReference type="InterPro" id="IPR005950">
    <property type="entry name" value="ModA"/>
</dbReference>
<dbReference type="InterPro" id="IPR050682">
    <property type="entry name" value="ModA/WtpA"/>
</dbReference>